<keyword evidence="6 9" id="KW-1133">Transmembrane helix</keyword>
<evidence type="ECO:0000256" key="2">
    <source>
        <dbReference type="ARBA" id="ARBA00022475"/>
    </source>
</evidence>
<dbReference type="RefSeq" id="WP_091526388.1">
    <property type="nucleotide sequence ID" value="NZ_LT629772.1"/>
</dbReference>
<gene>
    <name evidence="12" type="ORF">SAMN04489812_3212</name>
</gene>
<dbReference type="Proteomes" id="UP000199103">
    <property type="component" value="Chromosome I"/>
</dbReference>
<feature type="transmembrane region" description="Helical" evidence="9">
    <location>
        <begin position="442"/>
        <end position="461"/>
    </location>
</feature>
<feature type="transmembrane region" description="Helical" evidence="9">
    <location>
        <begin position="227"/>
        <end position="243"/>
    </location>
</feature>
<feature type="domain" description="Putative mannosyltransferase YkcA/B-like C-terminal" evidence="11">
    <location>
        <begin position="607"/>
        <end position="699"/>
    </location>
</feature>
<comment type="subcellular location">
    <subcellularLocation>
        <location evidence="1">Cell membrane</location>
        <topology evidence="1">Multi-pass membrane protein</topology>
    </subcellularLocation>
</comment>
<dbReference type="GO" id="GO:0016763">
    <property type="term" value="F:pentosyltransferase activity"/>
    <property type="evidence" value="ECO:0007669"/>
    <property type="project" value="TreeGrafter"/>
</dbReference>
<evidence type="ECO:0000256" key="1">
    <source>
        <dbReference type="ARBA" id="ARBA00004651"/>
    </source>
</evidence>
<dbReference type="AlphaFoldDB" id="A0A1H1VI54"/>
<reference evidence="12 13" key="1">
    <citation type="submission" date="2016-10" db="EMBL/GenBank/DDBJ databases">
        <authorList>
            <person name="de Groot N.N."/>
        </authorList>
    </citation>
    <scope>NUCLEOTIDE SEQUENCE [LARGE SCALE GENOMIC DNA]</scope>
    <source>
        <strain evidence="12 13">DSM 21800</strain>
    </source>
</reference>
<evidence type="ECO:0000259" key="11">
    <source>
        <dbReference type="Pfam" id="PF24878"/>
    </source>
</evidence>
<dbReference type="InterPro" id="IPR050297">
    <property type="entry name" value="LipidA_mod_glycosyltrf_83"/>
</dbReference>
<dbReference type="PANTHER" id="PTHR33908">
    <property type="entry name" value="MANNOSYLTRANSFERASE YKCB-RELATED"/>
    <property type="match status" value="1"/>
</dbReference>
<keyword evidence="13" id="KW-1185">Reference proteome</keyword>
<organism evidence="12 13">
    <name type="scientific">Microlunatus soli</name>
    <dbReference type="NCBI Taxonomy" id="630515"/>
    <lineage>
        <taxon>Bacteria</taxon>
        <taxon>Bacillati</taxon>
        <taxon>Actinomycetota</taxon>
        <taxon>Actinomycetes</taxon>
        <taxon>Propionibacteriales</taxon>
        <taxon>Propionibacteriaceae</taxon>
        <taxon>Microlunatus</taxon>
    </lineage>
</organism>
<evidence type="ECO:0000256" key="6">
    <source>
        <dbReference type="ARBA" id="ARBA00022989"/>
    </source>
</evidence>
<protein>
    <submittedName>
        <fullName evidence="12">4-amino-4-deoxy-L-arabinose transferase</fullName>
    </submittedName>
</protein>
<feature type="transmembrane region" description="Helical" evidence="9">
    <location>
        <begin position="499"/>
        <end position="518"/>
    </location>
</feature>
<evidence type="ECO:0000256" key="8">
    <source>
        <dbReference type="SAM" id="MobiDB-lite"/>
    </source>
</evidence>
<feature type="transmembrane region" description="Helical" evidence="9">
    <location>
        <begin position="415"/>
        <end position="435"/>
    </location>
</feature>
<keyword evidence="4 12" id="KW-0808">Transferase</keyword>
<feature type="domain" description="Glycosyltransferase RgtA/B/C/D-like" evidence="10">
    <location>
        <begin position="103"/>
        <end position="266"/>
    </location>
</feature>
<dbReference type="OrthoDB" id="5241882at2"/>
<sequence length="717" mass="73548">MTTTSLAQGPAVAPPDDDLGGAEHGQDSPPAQPSGPDPAAAVPWLRRLSVIALLLITAVLYLWSLNESGYANSFYSAAVQAGSESWKAFFFGSLDAGNSITVDKPPASLWLMALSVRLFGLSSWSILVPQALLGVATVGVMYAVVKRICDNKGISGHTAGLAAGLVTALTPSAALMFRFNNPDALLLFLLVLAGYFVLRATERAGAAWLIAAGALVGLGFLTKMMQAFLVLPAFALVYLIAAPTSVRKRLLHLLGALASVIVSLGWWVAIVELWPKSSRPYIDGSTGNSVLELVFGYNGLGRLTGSESGQVGGGAGGGPRMSDLPAGAEVFRAGGPGGGGGFGGETSILRLFQGVSGGMISWLIPAALLILVVALIMIGRAPRTDKARTALLLFGGSMITTGLVFSFMAGIYHDYYTVALAPWIAGTVIIGGTVLWRRRQRLLARITLAVAAAGSTAWAFVLLGQSGEQPYQTLRWVVLGAGLVAAAGFVLIERLPKALATIVLGLAGIAVLTGPAAYTVDTVLTPHTGSIVTAGPVSSMGGGPGGGTRFQMPGGGTRVQVPGGGTPPGMPGQAGGQTSRQGGGRPEGGAAGGIGGLLNGAQVSDALKALLSEHADDFTWVAATARAQNAASYQLATEDPVMAIGGFNGTAASPTLEQFKTYVASGRIHYFIGSDGEGRMSGTSATDSASQIQSWVEKNFTAKTVDGVTVYDLTESN</sequence>
<evidence type="ECO:0000256" key="4">
    <source>
        <dbReference type="ARBA" id="ARBA00022679"/>
    </source>
</evidence>
<evidence type="ECO:0000313" key="13">
    <source>
        <dbReference type="Proteomes" id="UP000199103"/>
    </source>
</evidence>
<accession>A0A1H1VI54</accession>
<evidence type="ECO:0000256" key="9">
    <source>
        <dbReference type="SAM" id="Phobius"/>
    </source>
</evidence>
<keyword evidence="5 9" id="KW-0812">Transmembrane</keyword>
<evidence type="ECO:0000259" key="10">
    <source>
        <dbReference type="Pfam" id="PF13231"/>
    </source>
</evidence>
<evidence type="ECO:0000313" key="12">
    <source>
        <dbReference type="EMBL" id="SDS84051.1"/>
    </source>
</evidence>
<evidence type="ECO:0000256" key="7">
    <source>
        <dbReference type="ARBA" id="ARBA00023136"/>
    </source>
</evidence>
<evidence type="ECO:0000256" key="3">
    <source>
        <dbReference type="ARBA" id="ARBA00022676"/>
    </source>
</evidence>
<feature type="transmembrane region" description="Helical" evidence="9">
    <location>
        <begin position="124"/>
        <end position="145"/>
    </location>
</feature>
<feature type="transmembrane region" description="Helical" evidence="9">
    <location>
        <begin position="183"/>
        <end position="198"/>
    </location>
</feature>
<feature type="transmembrane region" description="Helical" evidence="9">
    <location>
        <begin position="390"/>
        <end position="409"/>
    </location>
</feature>
<feature type="region of interest" description="Disordered" evidence="8">
    <location>
        <begin position="560"/>
        <end position="592"/>
    </location>
</feature>
<feature type="transmembrane region" description="Helical" evidence="9">
    <location>
        <begin position="44"/>
        <end position="63"/>
    </location>
</feature>
<dbReference type="Pfam" id="PF13231">
    <property type="entry name" value="PMT_2"/>
    <property type="match status" value="1"/>
</dbReference>
<name>A0A1H1VI54_9ACTN</name>
<dbReference type="EMBL" id="LT629772">
    <property type="protein sequence ID" value="SDS84051.1"/>
    <property type="molecule type" value="Genomic_DNA"/>
</dbReference>
<feature type="transmembrane region" description="Helical" evidence="9">
    <location>
        <begin position="473"/>
        <end position="492"/>
    </location>
</feature>
<feature type="transmembrane region" description="Helical" evidence="9">
    <location>
        <begin position="359"/>
        <end position="378"/>
    </location>
</feature>
<dbReference type="GO" id="GO:0010041">
    <property type="term" value="P:response to iron(III) ion"/>
    <property type="evidence" value="ECO:0007669"/>
    <property type="project" value="TreeGrafter"/>
</dbReference>
<dbReference type="GO" id="GO:0005886">
    <property type="term" value="C:plasma membrane"/>
    <property type="evidence" value="ECO:0007669"/>
    <property type="project" value="UniProtKB-SubCell"/>
</dbReference>
<feature type="transmembrane region" description="Helical" evidence="9">
    <location>
        <begin position="157"/>
        <end position="177"/>
    </location>
</feature>
<feature type="transmembrane region" description="Helical" evidence="9">
    <location>
        <begin position="205"/>
        <end position="221"/>
    </location>
</feature>
<dbReference type="Pfam" id="PF24878">
    <property type="entry name" value="YkcB_C"/>
    <property type="match status" value="1"/>
</dbReference>
<keyword evidence="3" id="KW-0328">Glycosyltransferase</keyword>
<dbReference type="GO" id="GO:0009103">
    <property type="term" value="P:lipopolysaccharide biosynthetic process"/>
    <property type="evidence" value="ECO:0007669"/>
    <property type="project" value="UniProtKB-ARBA"/>
</dbReference>
<dbReference type="STRING" id="630515.SAMN04489812_3212"/>
<evidence type="ECO:0000256" key="5">
    <source>
        <dbReference type="ARBA" id="ARBA00022692"/>
    </source>
</evidence>
<dbReference type="InterPro" id="IPR038731">
    <property type="entry name" value="RgtA/B/C-like"/>
</dbReference>
<dbReference type="InterPro" id="IPR056785">
    <property type="entry name" value="YkcA/B-like_C"/>
</dbReference>
<proteinExistence type="predicted"/>
<dbReference type="PANTHER" id="PTHR33908:SF3">
    <property type="entry name" value="UNDECAPRENYL PHOSPHATE-ALPHA-4-AMINO-4-DEOXY-L-ARABINOSE ARABINOSYL TRANSFERASE"/>
    <property type="match status" value="1"/>
</dbReference>
<keyword evidence="2" id="KW-1003">Cell membrane</keyword>
<feature type="transmembrane region" description="Helical" evidence="9">
    <location>
        <begin position="250"/>
        <end position="270"/>
    </location>
</feature>
<feature type="region of interest" description="Disordered" evidence="8">
    <location>
        <begin position="1"/>
        <end position="38"/>
    </location>
</feature>
<keyword evidence="7 9" id="KW-0472">Membrane</keyword>